<proteinExistence type="predicted"/>
<dbReference type="GO" id="GO:0005829">
    <property type="term" value="C:cytosol"/>
    <property type="evidence" value="ECO:0007669"/>
    <property type="project" value="TreeGrafter"/>
</dbReference>
<dbReference type="PANTHER" id="PTHR14614:SF132">
    <property type="entry name" value="PROTEIN-LYSINE METHYLTRANSFERASE C42C1.13"/>
    <property type="match status" value="1"/>
</dbReference>
<dbReference type="OrthoDB" id="413520at2759"/>
<dbReference type="InterPro" id="IPR029063">
    <property type="entry name" value="SAM-dependent_MTases_sf"/>
</dbReference>
<dbReference type="Pfam" id="PF10294">
    <property type="entry name" value="Methyltransf_16"/>
    <property type="match status" value="1"/>
</dbReference>
<gene>
    <name evidence="1" type="ORF">BJ878DRAFT_476562</name>
</gene>
<dbReference type="Gene3D" id="3.40.50.150">
    <property type="entry name" value="Vaccinia Virus protein VP39"/>
    <property type="match status" value="1"/>
</dbReference>
<dbReference type="Proteomes" id="UP000887226">
    <property type="component" value="Unassembled WGS sequence"/>
</dbReference>
<keyword evidence="1" id="KW-0808">Transferase</keyword>
<comment type="caution">
    <text evidence="1">The sequence shown here is derived from an EMBL/GenBank/DDBJ whole genome shotgun (WGS) entry which is preliminary data.</text>
</comment>
<evidence type="ECO:0000313" key="1">
    <source>
        <dbReference type="EMBL" id="KAG9248406.1"/>
    </source>
</evidence>
<dbReference type="GO" id="GO:0008757">
    <property type="term" value="F:S-adenosylmethionine-dependent methyltransferase activity"/>
    <property type="evidence" value="ECO:0007669"/>
    <property type="project" value="UniProtKB-ARBA"/>
</dbReference>
<accession>A0A9P7ZAU9</accession>
<dbReference type="GO" id="GO:0032259">
    <property type="term" value="P:methylation"/>
    <property type="evidence" value="ECO:0007669"/>
    <property type="project" value="UniProtKB-KW"/>
</dbReference>
<evidence type="ECO:0000313" key="2">
    <source>
        <dbReference type="Proteomes" id="UP000887226"/>
    </source>
</evidence>
<dbReference type="InterPro" id="IPR019410">
    <property type="entry name" value="Methyltransf_16"/>
</dbReference>
<dbReference type="AlphaFoldDB" id="A0A9P7ZAU9"/>
<dbReference type="SUPFAM" id="SSF53335">
    <property type="entry name" value="S-adenosyl-L-methionine-dependent methyltransferases"/>
    <property type="match status" value="1"/>
</dbReference>
<keyword evidence="1" id="KW-0489">Methyltransferase</keyword>
<sequence>MHYIRFLKPPRVVGGGSSSNLNAKITITTDLGESFLFSQVLLVTRLESENGENLDAGHEYLWKGQDGMRSIEVKIPLPQALLRSKRRFKLLIRPKHESYAVDDFAAALYSGEGNEGRVVAVRSMSIDDASRASAQQALVERVFGSGTSKSRIWEEKGESIARHIWYEHLGQLPSLRERLSHSNLRILELGAGCGIVGITLSTAIPSSQILLTDLPEASEILTHNLALLPQTRRKPTYQVLDWTEPLPPNVQSTIWDVVVVADCTYNPDVVPDLVATLGNIAAGNSNVLVLLAMKVRHESEKVFFELMNTSDWVVEEKAAVLLPVLGGEDEEIDIYVFKRG</sequence>
<organism evidence="1 2">
    <name type="scientific">Calycina marina</name>
    <dbReference type="NCBI Taxonomy" id="1763456"/>
    <lineage>
        <taxon>Eukaryota</taxon>
        <taxon>Fungi</taxon>
        <taxon>Dikarya</taxon>
        <taxon>Ascomycota</taxon>
        <taxon>Pezizomycotina</taxon>
        <taxon>Leotiomycetes</taxon>
        <taxon>Helotiales</taxon>
        <taxon>Pezizellaceae</taxon>
        <taxon>Calycina</taxon>
    </lineage>
</organism>
<keyword evidence="2" id="KW-1185">Reference proteome</keyword>
<dbReference type="EMBL" id="MU253750">
    <property type="protein sequence ID" value="KAG9248406.1"/>
    <property type="molecule type" value="Genomic_DNA"/>
</dbReference>
<name>A0A9P7ZAU9_9HELO</name>
<dbReference type="PANTHER" id="PTHR14614">
    <property type="entry name" value="HEPATOCELLULAR CARCINOMA-ASSOCIATED ANTIGEN"/>
    <property type="match status" value="1"/>
</dbReference>
<reference evidence="1" key="1">
    <citation type="journal article" date="2021" name="IMA Fungus">
        <title>Genomic characterization of three marine fungi, including Emericellopsis atlantica sp. nov. with signatures of a generalist lifestyle and marine biomass degradation.</title>
        <authorList>
            <person name="Hagestad O.C."/>
            <person name="Hou L."/>
            <person name="Andersen J.H."/>
            <person name="Hansen E.H."/>
            <person name="Altermark B."/>
            <person name="Li C."/>
            <person name="Kuhnert E."/>
            <person name="Cox R.J."/>
            <person name="Crous P.W."/>
            <person name="Spatafora J.W."/>
            <person name="Lail K."/>
            <person name="Amirebrahimi M."/>
            <person name="Lipzen A."/>
            <person name="Pangilinan J."/>
            <person name="Andreopoulos W."/>
            <person name="Hayes R.D."/>
            <person name="Ng V."/>
            <person name="Grigoriev I.V."/>
            <person name="Jackson S.A."/>
            <person name="Sutton T.D.S."/>
            <person name="Dobson A.D.W."/>
            <person name="Rama T."/>
        </authorList>
    </citation>
    <scope>NUCLEOTIDE SEQUENCE</scope>
    <source>
        <strain evidence="1">TRa3180A</strain>
    </source>
</reference>
<protein>
    <submittedName>
        <fullName evidence="1">Methyltransferase-domain-containing protein</fullName>
    </submittedName>
</protein>